<dbReference type="PANTHER" id="PTHR24198">
    <property type="entry name" value="ANKYRIN REPEAT AND PROTEIN KINASE DOMAIN-CONTAINING PROTEIN"/>
    <property type="match status" value="1"/>
</dbReference>
<dbReference type="InterPro" id="IPR036770">
    <property type="entry name" value="Ankyrin_rpt-contain_sf"/>
</dbReference>
<gene>
    <name evidence="3" type="ORF">BVRB_036610</name>
</gene>
<dbReference type="AlphaFoldDB" id="A0A0J7YPA6"/>
<dbReference type="PANTHER" id="PTHR24198:SF165">
    <property type="entry name" value="ANKYRIN REPEAT-CONTAINING PROTEIN-RELATED"/>
    <property type="match status" value="1"/>
</dbReference>
<keyword evidence="1" id="KW-0677">Repeat</keyword>
<dbReference type="Pfam" id="PF12796">
    <property type="entry name" value="Ank_2"/>
    <property type="match status" value="1"/>
</dbReference>
<evidence type="ECO:0000313" key="4">
    <source>
        <dbReference type="Proteomes" id="UP000035740"/>
    </source>
</evidence>
<accession>A0A0J7YPA6</accession>
<protein>
    <submittedName>
        <fullName evidence="3">Uncharacterized protein</fullName>
    </submittedName>
</protein>
<organism evidence="3 4">
    <name type="scientific">Beta vulgaris subsp. vulgaris</name>
    <name type="common">Beet</name>
    <dbReference type="NCBI Taxonomy" id="3555"/>
    <lineage>
        <taxon>Eukaryota</taxon>
        <taxon>Viridiplantae</taxon>
        <taxon>Streptophyta</taxon>
        <taxon>Embryophyta</taxon>
        <taxon>Tracheophyta</taxon>
        <taxon>Spermatophyta</taxon>
        <taxon>Magnoliopsida</taxon>
        <taxon>eudicotyledons</taxon>
        <taxon>Gunneridae</taxon>
        <taxon>Pentapetalae</taxon>
        <taxon>Caryophyllales</taxon>
        <taxon>Chenopodiaceae</taxon>
        <taxon>Betoideae</taxon>
        <taxon>Beta</taxon>
    </lineage>
</organism>
<feature type="non-terminal residue" evidence="3">
    <location>
        <position position="1"/>
    </location>
</feature>
<evidence type="ECO:0000313" key="3">
    <source>
        <dbReference type="EMBL" id="KMS65377.1"/>
    </source>
</evidence>
<name>A0A0J7YPA6_BETVV</name>
<dbReference type="SUPFAM" id="SSF48403">
    <property type="entry name" value="Ankyrin repeat"/>
    <property type="match status" value="1"/>
</dbReference>
<keyword evidence="4" id="KW-1185">Reference proteome</keyword>
<dbReference type="InterPro" id="IPR002110">
    <property type="entry name" value="Ankyrin_rpt"/>
</dbReference>
<keyword evidence="2" id="KW-0040">ANK repeat</keyword>
<feature type="non-terminal residue" evidence="3">
    <location>
        <position position="215"/>
    </location>
</feature>
<evidence type="ECO:0000256" key="2">
    <source>
        <dbReference type="ARBA" id="ARBA00023043"/>
    </source>
</evidence>
<evidence type="ECO:0000256" key="1">
    <source>
        <dbReference type="ARBA" id="ARBA00022737"/>
    </source>
</evidence>
<proteinExistence type="predicted"/>
<dbReference type="Proteomes" id="UP000035740">
    <property type="component" value="Unassembled WGS sequence"/>
</dbReference>
<sequence length="215" mass="24490">VRYSKDLDPNIENEDDDTVLHLATDKLDSLLLEVRDDLDYALDLLLTLPFNDVDELFKKAFDKDNHPPRDQYSIGKLTVPFLKNAGTNITDQKWNINEDTYLHIACRNRELLAVKAMMKHPGAPVNSVNRFGRTPLHVAYEANEYRDFVLTGPTISWGYDVAQPISTTQASIIEALLGNINTDPNMVIDKDALIHMACRKHDYGTVRMLLIHKRT</sequence>
<dbReference type="EMBL" id="KQ109721">
    <property type="protein sequence ID" value="KMS65377.1"/>
    <property type="molecule type" value="Genomic_DNA"/>
</dbReference>
<reference evidence="3 4" key="1">
    <citation type="journal article" date="2014" name="Nature">
        <title>The genome of the recently domesticated crop plant sugar beet (Beta vulgaris).</title>
        <authorList>
            <person name="Dohm J.C."/>
            <person name="Minoche A.E."/>
            <person name="Holtgrawe D."/>
            <person name="Capella-Gutierrez S."/>
            <person name="Zakrzewski F."/>
            <person name="Tafer H."/>
            <person name="Rupp O."/>
            <person name="Sorensen T.R."/>
            <person name="Stracke R."/>
            <person name="Reinhardt R."/>
            <person name="Goesmann A."/>
            <person name="Kraft T."/>
            <person name="Schulz B."/>
            <person name="Stadler P.F."/>
            <person name="Schmidt T."/>
            <person name="Gabaldon T."/>
            <person name="Lehrach H."/>
            <person name="Weisshaar B."/>
            <person name="Himmelbauer H."/>
        </authorList>
    </citation>
    <scope>NUCLEOTIDE SEQUENCE [LARGE SCALE GENOMIC DNA]</scope>
    <source>
        <tissue evidence="3">Taproot</tissue>
    </source>
</reference>
<dbReference type="Gramene" id="KMS65377">
    <property type="protein sequence ID" value="KMS65377"/>
    <property type="gene ID" value="BVRB_036610"/>
</dbReference>
<dbReference type="Gene3D" id="1.25.40.20">
    <property type="entry name" value="Ankyrin repeat-containing domain"/>
    <property type="match status" value="1"/>
</dbReference>